<comment type="caution">
    <text evidence="2">The sequence shown here is derived from an EMBL/GenBank/DDBJ whole genome shotgun (WGS) entry which is preliminary data.</text>
</comment>
<dbReference type="Pfam" id="PF06197">
    <property type="entry name" value="DUF998"/>
    <property type="match status" value="1"/>
</dbReference>
<keyword evidence="3" id="KW-1185">Reference proteome</keyword>
<evidence type="ECO:0000313" key="2">
    <source>
        <dbReference type="EMBL" id="TKK91570.1"/>
    </source>
</evidence>
<dbReference type="OrthoDB" id="2294590at2"/>
<keyword evidence="1" id="KW-0472">Membrane</keyword>
<keyword evidence="1" id="KW-1133">Transmembrane helix</keyword>
<organism evidence="2 3">
    <name type="scientific">Herbidospora galbida</name>
    <dbReference type="NCBI Taxonomy" id="2575442"/>
    <lineage>
        <taxon>Bacteria</taxon>
        <taxon>Bacillati</taxon>
        <taxon>Actinomycetota</taxon>
        <taxon>Actinomycetes</taxon>
        <taxon>Streptosporangiales</taxon>
        <taxon>Streptosporangiaceae</taxon>
        <taxon>Herbidospora</taxon>
    </lineage>
</organism>
<dbReference type="InterPro" id="IPR009339">
    <property type="entry name" value="DUF998"/>
</dbReference>
<feature type="transmembrane region" description="Helical" evidence="1">
    <location>
        <begin position="29"/>
        <end position="49"/>
    </location>
</feature>
<feature type="transmembrane region" description="Helical" evidence="1">
    <location>
        <begin position="144"/>
        <end position="164"/>
    </location>
</feature>
<gene>
    <name evidence="2" type="ORF">FDA94_01990</name>
</gene>
<evidence type="ECO:0000256" key="1">
    <source>
        <dbReference type="SAM" id="Phobius"/>
    </source>
</evidence>
<evidence type="ECO:0000313" key="3">
    <source>
        <dbReference type="Proteomes" id="UP000308705"/>
    </source>
</evidence>
<dbReference type="EMBL" id="SZQA01000001">
    <property type="protein sequence ID" value="TKK91570.1"/>
    <property type="molecule type" value="Genomic_DNA"/>
</dbReference>
<feature type="transmembrane region" description="Helical" evidence="1">
    <location>
        <begin position="81"/>
        <end position="102"/>
    </location>
</feature>
<dbReference type="AlphaFoldDB" id="A0A4U3MQY5"/>
<dbReference type="Proteomes" id="UP000308705">
    <property type="component" value="Unassembled WGS sequence"/>
</dbReference>
<protein>
    <submittedName>
        <fullName evidence="2">DUF998 domain-containing protein</fullName>
    </submittedName>
</protein>
<feature type="transmembrane region" description="Helical" evidence="1">
    <location>
        <begin position="114"/>
        <end position="132"/>
    </location>
</feature>
<reference evidence="2 3" key="1">
    <citation type="submission" date="2019-04" db="EMBL/GenBank/DDBJ databases">
        <title>Herbidospora sp. NEAU-GS14.nov., a novel actinomycete isolated from soil.</title>
        <authorList>
            <person name="Han L."/>
        </authorList>
    </citation>
    <scope>NUCLEOTIDE SEQUENCE [LARGE SCALE GENOMIC DNA]</scope>
    <source>
        <strain evidence="2 3">NEAU-GS14</strain>
    </source>
</reference>
<feature type="transmembrane region" description="Helical" evidence="1">
    <location>
        <begin position="176"/>
        <end position="197"/>
    </location>
</feature>
<accession>A0A4U3MQY5</accession>
<name>A0A4U3MQY5_9ACTN</name>
<proteinExistence type="predicted"/>
<feature type="transmembrane region" description="Helical" evidence="1">
    <location>
        <begin position="203"/>
        <end position="228"/>
    </location>
</feature>
<keyword evidence="1" id="KW-0812">Transmembrane</keyword>
<sequence>MSGRPQSSQTTFEPQEETVSDVRSRAAGAALIAGAGVYFTAEFVAAAAWTDPPYSYTHHFISNLGVRGPATAFGQYMYSPLAWVMNTGFFLFGIAALTGAVLLRGLPGRRRLPIVAMAVLLAAGGVVLAFFPGSGDTASTAADYHGLGAFSAFIGGNVLAVLIGTAHRLLGLSRRLGRVLVAAGVIGLVSLAGYMALLESGAGILIGLVERGVVYPFLIGFVLAGAALRRRPVSCP</sequence>